<dbReference type="Proteomes" id="UP000305674">
    <property type="component" value="Unassembled WGS sequence"/>
</dbReference>
<reference evidence="1 2" key="1">
    <citation type="submission" date="2019-04" db="EMBL/GenBank/DDBJ databases">
        <authorList>
            <person name="Hwang J.C."/>
        </authorList>
    </citation>
    <scope>NUCLEOTIDE SEQUENCE [LARGE SCALE GENOMIC DNA]</scope>
    <source>
        <strain evidence="1 2">IMCC35001</strain>
    </source>
</reference>
<dbReference type="OrthoDB" id="5803286at2"/>
<dbReference type="PROSITE" id="PS51257">
    <property type="entry name" value="PROKAR_LIPOPROTEIN"/>
    <property type="match status" value="1"/>
</dbReference>
<evidence type="ECO:0000313" key="1">
    <source>
        <dbReference type="EMBL" id="TKB49030.1"/>
    </source>
</evidence>
<comment type="caution">
    <text evidence="1">The sequence shown here is derived from an EMBL/GenBank/DDBJ whole genome shotgun (WGS) entry which is preliminary data.</text>
</comment>
<dbReference type="Pfam" id="PF22352">
    <property type="entry name" value="K319L-like_PKD"/>
    <property type="match status" value="1"/>
</dbReference>
<evidence type="ECO:0008006" key="3">
    <source>
        <dbReference type="Google" id="ProtNLM"/>
    </source>
</evidence>
<organism evidence="1 2">
    <name type="scientific">Ferrimonas sediminicola</name>
    <dbReference type="NCBI Taxonomy" id="2569538"/>
    <lineage>
        <taxon>Bacteria</taxon>
        <taxon>Pseudomonadati</taxon>
        <taxon>Pseudomonadota</taxon>
        <taxon>Gammaproteobacteria</taxon>
        <taxon>Alteromonadales</taxon>
        <taxon>Ferrimonadaceae</taxon>
        <taxon>Ferrimonas</taxon>
    </lineage>
</organism>
<keyword evidence="2" id="KW-1185">Reference proteome</keyword>
<dbReference type="AlphaFoldDB" id="A0A4U1BF87"/>
<protein>
    <recommendedName>
        <fullName evidence="3">Lipoprotein</fullName>
    </recommendedName>
</protein>
<dbReference type="InterPro" id="IPR013783">
    <property type="entry name" value="Ig-like_fold"/>
</dbReference>
<evidence type="ECO:0000313" key="2">
    <source>
        <dbReference type="Proteomes" id="UP000305674"/>
    </source>
</evidence>
<proteinExistence type="predicted"/>
<accession>A0A4U1BF87</accession>
<dbReference type="RefSeq" id="WP_136853222.1">
    <property type="nucleotide sequence ID" value="NZ_SWCI01000005.1"/>
</dbReference>
<dbReference type="EMBL" id="SWCI01000005">
    <property type="protein sequence ID" value="TKB49030.1"/>
    <property type="molecule type" value="Genomic_DNA"/>
</dbReference>
<name>A0A4U1BF87_9GAMM</name>
<dbReference type="Gene3D" id="2.60.40.10">
    <property type="entry name" value="Immunoglobulins"/>
    <property type="match status" value="1"/>
</dbReference>
<gene>
    <name evidence="1" type="ORF">FCL40_10345</name>
</gene>
<sequence>MKTHWIAVTCMGLLTACGGGGGASSPDPSPLPPSTELTISRTLASDPSAALVATVTGIDSRELDFRWSQISGPQVNILNPSSPMAAFEAPEPGLYEFRITVTDSQGNAISEVVDHSTDTAADAGRIRGDQVVPSGGRVSMRLGRSGDRSQAMQGIRWQQQAGPRIGDLAFDDPELLTFTAPVVTRDTLLTLSVTASDNGRPVSDQALVLVTAEPSPANDALFDGPVARVQAWDDRSPWKAALERCVYSTRFNASSLCSIDTLPLLGQQHPVPTVDQVMERVVVSHPWMGDAFKGFLQQRDPSGDFRRLLGAVTAVVISADIRPSFYWVATGAIYLDPSDLWLEPWQMATINEDPDYRSGFGSELNFLTPWRYVKGNAYASVSYPPYAEISRSLGALESELASLLYHELAHANDFFPSSTWDSIDTPTLLQAYYLRSEQQQLISDRLTADLPLHSSEMKALADVQFRGATATPLQKSYQPGDIAAFFSSDRANDDYAYSTPREDLAMLFEEAMMAHRYGIRRDVAVTDRPDQVSASTISVSWGQRGRIADAPLLPRLDLVLTQLMPSLEADRLISALPASIPMRAGESWADNLTLDPAAAAARVLARPSLTRPREGVLRHLGRTPDWKLEQQ</sequence>